<accession>A0A4E9ENM5</accession>
<evidence type="ECO:0000313" key="1">
    <source>
        <dbReference type="EMBL" id="VIO64898.1"/>
    </source>
</evidence>
<proteinExistence type="predicted"/>
<protein>
    <submittedName>
        <fullName evidence="1">Uncharacterized protein</fullName>
    </submittedName>
</protein>
<gene>
    <name evidence="1" type="ORF">FUG_LOCUS580870</name>
</gene>
<name>A0A4E9ENM5_GIBZA</name>
<dbReference type="AlphaFoldDB" id="A0A4E9ENM5"/>
<dbReference type="EMBL" id="CAAKMV010000207">
    <property type="protein sequence ID" value="VIO64898.1"/>
    <property type="molecule type" value="Genomic_DNA"/>
</dbReference>
<sequence>MSPLRTVPSGFWSNQTLTSKAPLTLSDNLLEGKKPPRKACALIWHTLQPANARQPCKLDDLYLGDVGFIF</sequence>
<organism evidence="1">
    <name type="scientific">Gibberella zeae</name>
    <name type="common">Wheat head blight fungus</name>
    <name type="synonym">Fusarium graminearum</name>
    <dbReference type="NCBI Taxonomy" id="5518"/>
    <lineage>
        <taxon>Eukaryota</taxon>
        <taxon>Fungi</taxon>
        <taxon>Dikarya</taxon>
        <taxon>Ascomycota</taxon>
        <taxon>Pezizomycotina</taxon>
        <taxon>Sordariomycetes</taxon>
        <taxon>Hypocreomycetidae</taxon>
        <taxon>Hypocreales</taxon>
        <taxon>Nectriaceae</taxon>
        <taxon>Fusarium</taxon>
    </lineage>
</organism>
<reference evidence="1" key="1">
    <citation type="submission" date="2019-04" db="EMBL/GenBank/DDBJ databases">
        <authorList>
            <person name="Melise S."/>
            <person name="Noan J."/>
            <person name="Okalmin O."/>
        </authorList>
    </citation>
    <scope>NUCLEOTIDE SEQUENCE</scope>
    <source>
        <strain evidence="1">FN9</strain>
    </source>
</reference>